<dbReference type="AlphaFoldDB" id="A0A1V2IDK3"/>
<evidence type="ECO:0000256" key="10">
    <source>
        <dbReference type="SAM" id="Phobius"/>
    </source>
</evidence>
<keyword evidence="10" id="KW-1133">Transmembrane helix</keyword>
<name>A0A1V2IDK3_9ACTN</name>
<feature type="transmembrane region" description="Helical" evidence="10">
    <location>
        <begin position="251"/>
        <end position="267"/>
    </location>
</feature>
<evidence type="ECO:0000256" key="6">
    <source>
        <dbReference type="ARBA" id="ARBA00022777"/>
    </source>
</evidence>
<organism evidence="13 14">
    <name type="scientific">Pseudofrankia asymbiotica</name>
    <dbReference type="NCBI Taxonomy" id="1834516"/>
    <lineage>
        <taxon>Bacteria</taxon>
        <taxon>Bacillati</taxon>
        <taxon>Actinomycetota</taxon>
        <taxon>Actinomycetes</taxon>
        <taxon>Frankiales</taxon>
        <taxon>Frankiaceae</taxon>
        <taxon>Pseudofrankia</taxon>
    </lineage>
</organism>
<evidence type="ECO:0000256" key="1">
    <source>
        <dbReference type="ARBA" id="ARBA00000085"/>
    </source>
</evidence>
<feature type="transmembrane region" description="Helical" evidence="10">
    <location>
        <begin position="206"/>
        <end position="223"/>
    </location>
</feature>
<feature type="compositionally biased region" description="Low complexity" evidence="9">
    <location>
        <begin position="111"/>
        <end position="153"/>
    </location>
</feature>
<proteinExistence type="predicted"/>
<evidence type="ECO:0000259" key="12">
    <source>
        <dbReference type="Pfam" id="PF07730"/>
    </source>
</evidence>
<keyword evidence="14" id="KW-1185">Reference proteome</keyword>
<feature type="region of interest" description="Disordered" evidence="9">
    <location>
        <begin position="389"/>
        <end position="463"/>
    </location>
</feature>
<dbReference type="Pfam" id="PF02518">
    <property type="entry name" value="HATPase_c"/>
    <property type="match status" value="1"/>
</dbReference>
<dbReference type="InterPro" id="IPR003594">
    <property type="entry name" value="HATPase_dom"/>
</dbReference>
<keyword evidence="6" id="KW-0418">Kinase</keyword>
<dbReference type="InterPro" id="IPR050482">
    <property type="entry name" value="Sensor_HK_TwoCompSys"/>
</dbReference>
<dbReference type="EMBL" id="MOMC01000017">
    <property type="protein sequence ID" value="ONH31165.1"/>
    <property type="molecule type" value="Genomic_DNA"/>
</dbReference>
<feature type="transmembrane region" description="Helical" evidence="10">
    <location>
        <begin position="279"/>
        <end position="297"/>
    </location>
</feature>
<keyword evidence="7" id="KW-0067">ATP-binding</keyword>
<feature type="compositionally biased region" description="Low complexity" evidence="9">
    <location>
        <begin position="438"/>
        <end position="452"/>
    </location>
</feature>
<reference evidence="14" key="1">
    <citation type="submission" date="2016-10" db="EMBL/GenBank/DDBJ databases">
        <title>Frankia sp. NRRL B-16386 Genome sequencing.</title>
        <authorList>
            <person name="Ghodhbane-Gtari F."/>
            <person name="Swanson E."/>
            <person name="Gueddou A."/>
            <person name="Hezbri K."/>
            <person name="Ktari K."/>
            <person name="Nouioui I."/>
            <person name="Morris K."/>
            <person name="Simpson S."/>
            <person name="Abebe-Akele F."/>
            <person name="Thomas K."/>
            <person name="Gtari M."/>
            <person name="Tisa L.S."/>
        </authorList>
    </citation>
    <scope>NUCLEOTIDE SEQUENCE [LARGE SCALE GENOMIC DNA]</scope>
    <source>
        <strain evidence="14">NRRL B-16386</strain>
    </source>
</reference>
<keyword evidence="3" id="KW-0597">Phosphoprotein</keyword>
<keyword evidence="8" id="KW-0902">Two-component regulatory system</keyword>
<dbReference type="GO" id="GO:0016020">
    <property type="term" value="C:membrane"/>
    <property type="evidence" value="ECO:0007669"/>
    <property type="project" value="InterPro"/>
</dbReference>
<accession>A0A1V2IDK3</accession>
<dbReference type="EC" id="2.7.13.3" evidence="2"/>
<evidence type="ECO:0000256" key="8">
    <source>
        <dbReference type="ARBA" id="ARBA00023012"/>
    </source>
</evidence>
<evidence type="ECO:0000313" key="13">
    <source>
        <dbReference type="EMBL" id="ONH31165.1"/>
    </source>
</evidence>
<dbReference type="GO" id="GO:0046983">
    <property type="term" value="F:protein dimerization activity"/>
    <property type="evidence" value="ECO:0007669"/>
    <property type="project" value="InterPro"/>
</dbReference>
<comment type="caution">
    <text evidence="13">The sequence shown here is derived from an EMBL/GenBank/DDBJ whole genome shotgun (WGS) entry which is preliminary data.</text>
</comment>
<feature type="region of interest" description="Disordered" evidence="9">
    <location>
        <begin position="89"/>
        <end position="166"/>
    </location>
</feature>
<evidence type="ECO:0000256" key="4">
    <source>
        <dbReference type="ARBA" id="ARBA00022679"/>
    </source>
</evidence>
<keyword evidence="4" id="KW-0808">Transferase</keyword>
<feature type="transmembrane region" description="Helical" evidence="10">
    <location>
        <begin position="182"/>
        <end position="199"/>
    </location>
</feature>
<dbReference type="Pfam" id="PF07730">
    <property type="entry name" value="HisKA_3"/>
    <property type="match status" value="1"/>
</dbReference>
<keyword evidence="5" id="KW-0547">Nucleotide-binding</keyword>
<feature type="domain" description="Histidine kinase/HSP90-like ATPase" evidence="11">
    <location>
        <begin position="504"/>
        <end position="592"/>
    </location>
</feature>
<gene>
    <name evidence="13" type="ORF">BL253_09725</name>
</gene>
<evidence type="ECO:0000256" key="5">
    <source>
        <dbReference type="ARBA" id="ARBA00022741"/>
    </source>
</evidence>
<keyword evidence="10" id="KW-0472">Membrane</keyword>
<evidence type="ECO:0000259" key="11">
    <source>
        <dbReference type="Pfam" id="PF02518"/>
    </source>
</evidence>
<dbReference type="PANTHER" id="PTHR24421">
    <property type="entry name" value="NITRATE/NITRITE SENSOR PROTEIN NARX-RELATED"/>
    <property type="match status" value="1"/>
</dbReference>
<comment type="catalytic activity">
    <reaction evidence="1">
        <text>ATP + protein L-histidine = ADP + protein N-phospho-L-histidine.</text>
        <dbReference type="EC" id="2.7.13.3"/>
    </reaction>
</comment>
<dbReference type="InterPro" id="IPR036890">
    <property type="entry name" value="HATPase_C_sf"/>
</dbReference>
<feature type="compositionally biased region" description="Acidic residues" evidence="9">
    <location>
        <begin position="154"/>
        <end position="166"/>
    </location>
</feature>
<feature type="compositionally biased region" description="Low complexity" evidence="9">
    <location>
        <begin position="411"/>
        <end position="431"/>
    </location>
</feature>
<dbReference type="PANTHER" id="PTHR24421:SF10">
    <property type="entry name" value="NITRATE_NITRITE SENSOR PROTEIN NARQ"/>
    <property type="match status" value="1"/>
</dbReference>
<evidence type="ECO:0000256" key="3">
    <source>
        <dbReference type="ARBA" id="ARBA00022553"/>
    </source>
</evidence>
<evidence type="ECO:0000256" key="9">
    <source>
        <dbReference type="SAM" id="MobiDB-lite"/>
    </source>
</evidence>
<dbReference type="Gene3D" id="1.20.5.1930">
    <property type="match status" value="1"/>
</dbReference>
<evidence type="ECO:0000256" key="2">
    <source>
        <dbReference type="ARBA" id="ARBA00012438"/>
    </source>
</evidence>
<dbReference type="GO" id="GO:0005524">
    <property type="term" value="F:ATP binding"/>
    <property type="evidence" value="ECO:0007669"/>
    <property type="project" value="UniProtKB-KW"/>
</dbReference>
<dbReference type="SUPFAM" id="SSF55874">
    <property type="entry name" value="ATPase domain of HSP90 chaperone/DNA topoisomerase II/histidine kinase"/>
    <property type="match status" value="1"/>
</dbReference>
<keyword evidence="10" id="KW-0812">Transmembrane</keyword>
<protein>
    <recommendedName>
        <fullName evidence="2">histidine kinase</fullName>
        <ecNumber evidence="2">2.7.13.3</ecNumber>
    </recommendedName>
</protein>
<dbReference type="Proteomes" id="UP000188929">
    <property type="component" value="Unassembled WGS sequence"/>
</dbReference>
<sequence>MISAMTTTDPPGLRRRAAGVRWRWPGLGPWRGAGGLPARLSPWAWMADGILAFVLVAATLVAARNGGSLVVPRLPSAQSAAAVARADGLVPPARPDRPAPPDPVRSGGQVTARPGAAADPTGPAYAPTGPAYAPVGPAYAPAGPTDVPAGPTDLPDDPADAPDAADGDPFQRPWLFDLQPEAVPYWQLIAAVLVALPLVARRWRPLAAYWAVLAATVAFHRGVTVEDAIPFTFVALLVAAYSAAVYSPHRALAVASVLVGAAQVVAFPKDNIPDFRPVYLPFIVLVLIGLAANAIHLRQQRASVVAAEQEAASRRAVEQERARIARELHDVVTHSVSVMIIQAGAARKVLDAAPDQAREAMLAVESSGRAAMTELRHVMGLLTMADAETPATAGPSLPGGGEDGEDRDGNGSEAAGVAATPAGAGRAAADGAAGGSGWHAPVGAAADGTTGPTDDDLAPQPGLGQLATLVGRVRAAGVNVELVTTGTPVEAGTPVELPPGVDLAAFRVVQEALTNAVRHASGARVRIVVDRRPAELRLEVTDNGGRPTAVAGSGGGAGLVGLRERLAVYGGSLWAGRLPLGGFGVRAQIPLEAGPAGPLDAAPGSLKSTSS</sequence>
<dbReference type="STRING" id="1834516.BL253_09725"/>
<dbReference type="GO" id="GO:0000155">
    <property type="term" value="F:phosphorelay sensor kinase activity"/>
    <property type="evidence" value="ECO:0007669"/>
    <property type="project" value="InterPro"/>
</dbReference>
<evidence type="ECO:0000313" key="14">
    <source>
        <dbReference type="Proteomes" id="UP000188929"/>
    </source>
</evidence>
<dbReference type="CDD" id="cd16917">
    <property type="entry name" value="HATPase_UhpB-NarQ-NarX-like"/>
    <property type="match status" value="1"/>
</dbReference>
<dbReference type="Gene3D" id="3.30.565.10">
    <property type="entry name" value="Histidine kinase-like ATPase, C-terminal domain"/>
    <property type="match status" value="1"/>
</dbReference>
<feature type="domain" description="Signal transduction histidine kinase subgroup 3 dimerisation and phosphoacceptor" evidence="12">
    <location>
        <begin position="320"/>
        <end position="382"/>
    </location>
</feature>
<evidence type="ECO:0000256" key="7">
    <source>
        <dbReference type="ARBA" id="ARBA00022840"/>
    </source>
</evidence>
<feature type="transmembrane region" description="Helical" evidence="10">
    <location>
        <begin position="229"/>
        <end position="246"/>
    </location>
</feature>
<dbReference type="InterPro" id="IPR011712">
    <property type="entry name" value="Sig_transdc_His_kin_sub3_dim/P"/>
</dbReference>
<feature type="transmembrane region" description="Helical" evidence="10">
    <location>
        <begin position="43"/>
        <end position="63"/>
    </location>
</feature>